<dbReference type="SMART" id="SM00054">
    <property type="entry name" value="EFh"/>
    <property type="match status" value="3"/>
</dbReference>
<dbReference type="EMBL" id="JAYMYJ010000150">
    <property type="protein sequence ID" value="MEB4593093.1"/>
    <property type="molecule type" value="Genomic_DNA"/>
</dbReference>
<feature type="compositionally biased region" description="Basic and acidic residues" evidence="1">
    <location>
        <begin position="135"/>
        <end position="146"/>
    </location>
</feature>
<feature type="region of interest" description="Disordered" evidence="1">
    <location>
        <begin position="22"/>
        <end position="52"/>
    </location>
</feature>
<reference evidence="5" key="1">
    <citation type="submission" date="2023-07" db="EMBL/GenBank/DDBJ databases">
        <title>The carbon used by Thiothrix.</title>
        <authorList>
            <person name="Chen L."/>
        </authorList>
    </citation>
    <scope>NUCLEOTIDE SEQUENCE [LARGE SCALE GENOMIC DNA]</scope>
</reference>
<keyword evidence="5" id="KW-1185">Reference proteome</keyword>
<feature type="compositionally biased region" description="Pro residues" evidence="1">
    <location>
        <begin position="28"/>
        <end position="41"/>
    </location>
</feature>
<proteinExistence type="predicted"/>
<feature type="signal peptide" evidence="2">
    <location>
        <begin position="1"/>
        <end position="22"/>
    </location>
</feature>
<dbReference type="Gene3D" id="1.10.238.10">
    <property type="entry name" value="EF-hand"/>
    <property type="match status" value="1"/>
</dbReference>
<feature type="chain" id="PRO_5046866399" evidence="2">
    <location>
        <begin position="23"/>
        <end position="157"/>
    </location>
</feature>
<dbReference type="InterPro" id="IPR018247">
    <property type="entry name" value="EF_Hand_1_Ca_BS"/>
</dbReference>
<accession>A0ABU6D351</accession>
<sequence>MKLKTTLLIFASLAMVFSSVQADDDPRQPPAAPAATPPAAPPAMGRMMGPPTFADFDANGDGCINAEEFAAGWNNRRTGNANMPDFADFDTDQDGFISEQELNAGRAKRITERAAEGRQMRNVAKAASFADIDANHDGKIDPEEFAAHQLQNRQQRP</sequence>
<gene>
    <name evidence="4" type="ORF">VSS37_19085</name>
</gene>
<evidence type="ECO:0000313" key="5">
    <source>
        <dbReference type="Proteomes" id="UP001308005"/>
    </source>
</evidence>
<dbReference type="SUPFAM" id="SSF47473">
    <property type="entry name" value="EF-hand"/>
    <property type="match status" value="1"/>
</dbReference>
<dbReference type="InterPro" id="IPR011992">
    <property type="entry name" value="EF-hand-dom_pair"/>
</dbReference>
<comment type="caution">
    <text evidence="4">The sequence shown here is derived from an EMBL/GenBank/DDBJ whole genome shotgun (WGS) entry which is preliminary data.</text>
</comment>
<feature type="domain" description="EF-hand" evidence="3">
    <location>
        <begin position="86"/>
        <end position="112"/>
    </location>
</feature>
<name>A0ABU6D351_9GAMM</name>
<dbReference type="InterPro" id="IPR002048">
    <property type="entry name" value="EF_hand_dom"/>
</dbReference>
<dbReference type="PROSITE" id="PS00018">
    <property type="entry name" value="EF_HAND_1"/>
    <property type="match status" value="3"/>
</dbReference>
<dbReference type="Pfam" id="PF13202">
    <property type="entry name" value="EF-hand_5"/>
    <property type="match status" value="3"/>
</dbReference>
<protein>
    <submittedName>
        <fullName evidence="4">EF-hand domain-containing protein</fullName>
    </submittedName>
</protein>
<evidence type="ECO:0000313" key="4">
    <source>
        <dbReference type="EMBL" id="MEB4593093.1"/>
    </source>
</evidence>
<evidence type="ECO:0000256" key="2">
    <source>
        <dbReference type="SAM" id="SignalP"/>
    </source>
</evidence>
<feature type="region of interest" description="Disordered" evidence="1">
    <location>
        <begin position="135"/>
        <end position="157"/>
    </location>
</feature>
<dbReference type="Proteomes" id="UP001308005">
    <property type="component" value="Unassembled WGS sequence"/>
</dbReference>
<dbReference type="CDD" id="cd00051">
    <property type="entry name" value="EFh"/>
    <property type="match status" value="2"/>
</dbReference>
<evidence type="ECO:0000259" key="3">
    <source>
        <dbReference type="PROSITE" id="PS50222"/>
    </source>
</evidence>
<organism evidence="4 5">
    <name type="scientific">Candidatus Thiothrix phosphatis</name>
    <dbReference type="NCBI Taxonomy" id="3112415"/>
    <lineage>
        <taxon>Bacteria</taxon>
        <taxon>Pseudomonadati</taxon>
        <taxon>Pseudomonadota</taxon>
        <taxon>Gammaproteobacteria</taxon>
        <taxon>Thiotrichales</taxon>
        <taxon>Thiotrichaceae</taxon>
        <taxon>Thiothrix</taxon>
    </lineage>
</organism>
<evidence type="ECO:0000256" key="1">
    <source>
        <dbReference type="SAM" id="MobiDB-lite"/>
    </source>
</evidence>
<dbReference type="PROSITE" id="PS50222">
    <property type="entry name" value="EF_HAND_2"/>
    <property type="match status" value="2"/>
</dbReference>
<feature type="compositionally biased region" description="Low complexity" evidence="1">
    <location>
        <begin position="42"/>
        <end position="52"/>
    </location>
</feature>
<feature type="domain" description="EF-hand" evidence="3">
    <location>
        <begin position="53"/>
        <end position="79"/>
    </location>
</feature>
<keyword evidence="2" id="KW-0732">Signal</keyword>